<dbReference type="EMBL" id="DF847117">
    <property type="protein sequence ID" value="GAT51297.1"/>
    <property type="molecule type" value="Genomic_DNA"/>
</dbReference>
<name>A0ABQ0LJR7_MYCCL</name>
<sequence>MRDGFLEVCERQRAVAALDDVEERRDWEMRALGAAMGTEYDSAQWGEDEPAGKVVMKSPTSSGWLPSRNTFSEDISSDIRTKLGGQRPAHLRTYWSA</sequence>
<organism evidence="1 2">
    <name type="scientific">Mycena chlorophos</name>
    <name type="common">Agaric fungus</name>
    <name type="synonym">Agaricus chlorophos</name>
    <dbReference type="NCBI Taxonomy" id="658473"/>
    <lineage>
        <taxon>Eukaryota</taxon>
        <taxon>Fungi</taxon>
        <taxon>Dikarya</taxon>
        <taxon>Basidiomycota</taxon>
        <taxon>Agaricomycotina</taxon>
        <taxon>Agaricomycetes</taxon>
        <taxon>Agaricomycetidae</taxon>
        <taxon>Agaricales</taxon>
        <taxon>Marasmiineae</taxon>
        <taxon>Mycenaceae</taxon>
        <taxon>Mycena</taxon>
    </lineage>
</organism>
<reference evidence="1" key="1">
    <citation type="submission" date="2014-09" db="EMBL/GenBank/DDBJ databases">
        <title>Genome sequence of the luminous mushroom Mycena chlorophos for searching fungal bioluminescence genes.</title>
        <authorList>
            <person name="Tanaka Y."/>
            <person name="Kasuga D."/>
            <person name="Oba Y."/>
            <person name="Hase S."/>
            <person name="Sato K."/>
            <person name="Oba Y."/>
            <person name="Sakakibara Y."/>
        </authorList>
    </citation>
    <scope>NUCLEOTIDE SEQUENCE</scope>
</reference>
<evidence type="ECO:0000313" key="2">
    <source>
        <dbReference type="Proteomes" id="UP000815677"/>
    </source>
</evidence>
<gene>
    <name evidence="1" type="ORF">MCHLO_08449</name>
</gene>
<dbReference type="Proteomes" id="UP000815677">
    <property type="component" value="Unassembled WGS sequence"/>
</dbReference>
<proteinExistence type="predicted"/>
<accession>A0ABQ0LJR7</accession>
<evidence type="ECO:0000313" key="1">
    <source>
        <dbReference type="EMBL" id="GAT51297.1"/>
    </source>
</evidence>
<keyword evidence="2" id="KW-1185">Reference proteome</keyword>
<protein>
    <submittedName>
        <fullName evidence="1">Uncharacterized protein</fullName>
    </submittedName>
</protein>